<name>A0A9W7E668_9STRA</name>
<dbReference type="Proteomes" id="UP001165085">
    <property type="component" value="Unassembled WGS sequence"/>
</dbReference>
<evidence type="ECO:0000313" key="1">
    <source>
        <dbReference type="EMBL" id="GMH67083.1"/>
    </source>
</evidence>
<reference evidence="2" key="1">
    <citation type="journal article" date="2023" name="Commun. Biol.">
        <title>Genome analysis of Parmales, the sister group of diatoms, reveals the evolutionary specialization of diatoms from phago-mixotrophs to photoautotrophs.</title>
        <authorList>
            <person name="Ban H."/>
            <person name="Sato S."/>
            <person name="Yoshikawa S."/>
            <person name="Yamada K."/>
            <person name="Nakamura Y."/>
            <person name="Ichinomiya M."/>
            <person name="Sato N."/>
            <person name="Blanc-Mathieu R."/>
            <person name="Endo H."/>
            <person name="Kuwata A."/>
            <person name="Ogata H."/>
        </authorList>
    </citation>
    <scope>NUCLEOTIDE SEQUENCE [LARGE SCALE GENOMIC DNA]</scope>
    <source>
        <strain evidence="2">NIES 3701</strain>
    </source>
</reference>
<dbReference type="AlphaFoldDB" id="A0A9W7E668"/>
<organism evidence="1 2">
    <name type="scientific">Triparma strigata</name>
    <dbReference type="NCBI Taxonomy" id="1606541"/>
    <lineage>
        <taxon>Eukaryota</taxon>
        <taxon>Sar</taxon>
        <taxon>Stramenopiles</taxon>
        <taxon>Ochrophyta</taxon>
        <taxon>Bolidophyceae</taxon>
        <taxon>Parmales</taxon>
        <taxon>Triparmaceae</taxon>
        <taxon>Triparma</taxon>
    </lineage>
</organism>
<protein>
    <submittedName>
        <fullName evidence="1">Uncharacterized protein</fullName>
    </submittedName>
</protein>
<keyword evidence="2" id="KW-1185">Reference proteome</keyword>
<proteinExistence type="predicted"/>
<dbReference type="EMBL" id="BRXY01000114">
    <property type="protein sequence ID" value="GMH67083.1"/>
    <property type="molecule type" value="Genomic_DNA"/>
</dbReference>
<comment type="caution">
    <text evidence="1">The sequence shown here is derived from an EMBL/GenBank/DDBJ whole genome shotgun (WGS) entry which is preliminary data.</text>
</comment>
<gene>
    <name evidence="1" type="ORF">TrST_g533</name>
</gene>
<sequence>MSSILPLAVLVQGQKQDEGSQYGRVELDAGNPNDTPKVQGEGDEMLFFAPSDEMPTSEGAGCEGRFADENDTVTVAGVGTGGEGTKRKGPVLDWGRVVVRDKWGKTVRECGIAGCDYNTGKATSMKVPSETKSNIKSNINHELFAL</sequence>
<evidence type="ECO:0000313" key="2">
    <source>
        <dbReference type="Proteomes" id="UP001165085"/>
    </source>
</evidence>
<accession>A0A9W7E668</accession>